<accession>A0ABP9SCF3</accession>
<evidence type="ECO:0000256" key="1">
    <source>
        <dbReference type="SAM" id="MobiDB-lite"/>
    </source>
</evidence>
<name>A0ABP9SCF3_9GAMM</name>
<keyword evidence="3" id="KW-1185">Reference proteome</keyword>
<sequence>MALDFPLYLGALFVKSVFLPLLLSLLLVGGCASHPDSEPQPSQDQQQARVMEIASGIEQLEVVASDDDLAWFATAAMRRGRDALAEARAQHALFAAQPDRMYERLGVFSTRSRAEAAEDALTDARQAFAQAQRVRSLAEEALAEAFANRQVLRQLEAPRWYPDAYELLELRLKSLVDLVAAERLTRVTEGEPALLAQQHQLEVKTVRRIYLAPHRTRLEELNNEGLDLTAPQTYQAAAHQLDRAWQAVERNPRDLDGIARQAEITRFAVAHAHHLGNELQQLDLQEKPEREIYLLSLEAQLARLAEVLGLPDLREYPLQQQLKQLLLAAETAMPPGQLALAEEETPEVPSGERDLVDTSGLAAEPVQELNAESLGEPDSER</sequence>
<comment type="caution">
    <text evidence="2">The sequence shown here is derived from an EMBL/GenBank/DDBJ whole genome shotgun (WGS) entry which is preliminary data.</text>
</comment>
<evidence type="ECO:0008006" key="4">
    <source>
        <dbReference type="Google" id="ProtNLM"/>
    </source>
</evidence>
<feature type="region of interest" description="Disordered" evidence="1">
    <location>
        <begin position="339"/>
        <end position="381"/>
    </location>
</feature>
<reference evidence="3" key="1">
    <citation type="journal article" date="2019" name="Int. J. Syst. Evol. Microbiol.">
        <title>The Global Catalogue of Microorganisms (GCM) 10K type strain sequencing project: providing services to taxonomists for standard genome sequencing and annotation.</title>
        <authorList>
            <consortium name="The Broad Institute Genomics Platform"/>
            <consortium name="The Broad Institute Genome Sequencing Center for Infectious Disease"/>
            <person name="Wu L."/>
            <person name="Ma J."/>
        </authorList>
    </citation>
    <scope>NUCLEOTIDE SEQUENCE [LARGE SCALE GENOMIC DNA]</scope>
    <source>
        <strain evidence="3">JCM 18720</strain>
    </source>
</reference>
<gene>
    <name evidence="2" type="ORF">GCM10025772_26590</name>
</gene>
<dbReference type="EMBL" id="BAABLF010000028">
    <property type="protein sequence ID" value="GAA5194169.1"/>
    <property type="molecule type" value="Genomic_DNA"/>
</dbReference>
<organism evidence="2 3">
    <name type="scientific">Ferrimonas gelatinilytica</name>
    <dbReference type="NCBI Taxonomy" id="1255257"/>
    <lineage>
        <taxon>Bacteria</taxon>
        <taxon>Pseudomonadati</taxon>
        <taxon>Pseudomonadota</taxon>
        <taxon>Gammaproteobacteria</taxon>
        <taxon>Alteromonadales</taxon>
        <taxon>Ferrimonadaceae</taxon>
        <taxon>Ferrimonas</taxon>
    </lineage>
</organism>
<dbReference type="Proteomes" id="UP001501600">
    <property type="component" value="Unassembled WGS sequence"/>
</dbReference>
<proteinExistence type="predicted"/>
<evidence type="ECO:0000313" key="3">
    <source>
        <dbReference type="Proteomes" id="UP001501600"/>
    </source>
</evidence>
<protein>
    <recommendedName>
        <fullName evidence="4">DUF4398 domain-containing protein</fullName>
    </recommendedName>
</protein>
<dbReference type="RefSeq" id="WP_345317659.1">
    <property type="nucleotide sequence ID" value="NZ_BAABLF010000028.1"/>
</dbReference>
<evidence type="ECO:0000313" key="2">
    <source>
        <dbReference type="EMBL" id="GAA5194169.1"/>
    </source>
</evidence>